<evidence type="ECO:0008006" key="4">
    <source>
        <dbReference type="Google" id="ProtNLM"/>
    </source>
</evidence>
<organism evidence="2 3">
    <name type="scientific">Aspergillus arachidicola</name>
    <dbReference type="NCBI Taxonomy" id="656916"/>
    <lineage>
        <taxon>Eukaryota</taxon>
        <taxon>Fungi</taxon>
        <taxon>Dikarya</taxon>
        <taxon>Ascomycota</taxon>
        <taxon>Pezizomycotina</taxon>
        <taxon>Eurotiomycetes</taxon>
        <taxon>Eurotiomycetidae</taxon>
        <taxon>Eurotiales</taxon>
        <taxon>Aspergillaceae</taxon>
        <taxon>Aspergillus</taxon>
        <taxon>Aspergillus subgen. Circumdati</taxon>
    </lineage>
</organism>
<feature type="non-terminal residue" evidence="2">
    <location>
        <position position="1"/>
    </location>
</feature>
<dbReference type="Gene3D" id="1.10.600.10">
    <property type="entry name" value="Farnesyl Diphosphate Synthase"/>
    <property type="match status" value="1"/>
</dbReference>
<feature type="transmembrane region" description="Helical" evidence="1">
    <location>
        <begin position="426"/>
        <end position="445"/>
    </location>
</feature>
<name>A0A2G7FFC9_9EURO</name>
<keyword evidence="1" id="KW-1133">Transmembrane helix</keyword>
<evidence type="ECO:0000256" key="1">
    <source>
        <dbReference type="SAM" id="Phobius"/>
    </source>
</evidence>
<evidence type="ECO:0000313" key="2">
    <source>
        <dbReference type="EMBL" id="PIG79308.1"/>
    </source>
</evidence>
<comment type="caution">
    <text evidence="2">The sequence shown here is derived from an EMBL/GenBank/DDBJ whole genome shotgun (WGS) entry which is preliminary data.</text>
</comment>
<dbReference type="SUPFAM" id="SSF48576">
    <property type="entry name" value="Terpenoid synthases"/>
    <property type="match status" value="1"/>
</dbReference>
<accession>A0A2G7FFC9</accession>
<protein>
    <recommendedName>
        <fullName evidence="4">Isoprenoid synthase domain-containing protein</fullName>
    </recommendedName>
</protein>
<keyword evidence="3" id="KW-1185">Reference proteome</keyword>
<gene>
    <name evidence="2" type="ORF">AARAC_004253</name>
</gene>
<dbReference type="Proteomes" id="UP000231358">
    <property type="component" value="Unassembled WGS sequence"/>
</dbReference>
<sequence>LTTKQALRQERLCSKIDRLHLLSIQYCYDWIQDLVPYVQPTSLVFNDYMDCQPDAPLSIPNRAEIHALLTKHSIKLDPVKANMPWRSSITNVRQNMHWQAVIDGYTRILRAFAQDETAKRTPSPDVITVADMAMKELKRVENGSSRFVTYMYPFASEHRMRLLAEMQCLSLLFDESWEHHEHDHNQTFFLSLMPPINNKDLHPKTPLQEAVWKSIEAVYEEDERVGGNGGTGLIEFLTNYIKHPTPVKEMKTFTDFMDYRFNDGGMMYKRVCWNSAKFSIGSNLSLQEPKMARIVRLLSDQMLESNDIASFDKEKKHWLSGNAKQFLTTNGTAIIRDIFSLKSDEAAKALAYANQMETERQIDRELGDLLSTGQLSADEWHLVNAMLYCVTGNLISAVTMCRYGGEAARIPTTKKRPDANGLSGGMWPMILLFSATVALTSQWYLGVFKSVGFW</sequence>
<proteinExistence type="predicted"/>
<dbReference type="EMBL" id="NEXV01000694">
    <property type="protein sequence ID" value="PIG79308.1"/>
    <property type="molecule type" value="Genomic_DNA"/>
</dbReference>
<dbReference type="InterPro" id="IPR008949">
    <property type="entry name" value="Isoprenoid_synthase_dom_sf"/>
</dbReference>
<evidence type="ECO:0000313" key="3">
    <source>
        <dbReference type="Proteomes" id="UP000231358"/>
    </source>
</evidence>
<reference evidence="2 3" key="1">
    <citation type="submission" date="2017-05" db="EMBL/GenBank/DDBJ databases">
        <title>Genome sequence for an aflatoxigenic pathogen of Argentinian peanut, Aspergillus arachidicola.</title>
        <authorList>
            <person name="Moore G."/>
            <person name="Beltz S.B."/>
            <person name="Mack B.M."/>
        </authorList>
    </citation>
    <scope>NUCLEOTIDE SEQUENCE [LARGE SCALE GENOMIC DNA]</scope>
    <source>
        <strain evidence="2 3">CBS 117610</strain>
    </source>
</reference>
<keyword evidence="1" id="KW-0812">Transmembrane</keyword>
<dbReference type="AlphaFoldDB" id="A0A2G7FFC9"/>
<keyword evidence="1" id="KW-0472">Membrane</keyword>